<dbReference type="Proteomes" id="UP000004995">
    <property type="component" value="Unassembled WGS sequence"/>
</dbReference>
<accession>K3Z1L9</accession>
<dbReference type="EMBL" id="AGNK02000159">
    <property type="status" value="NOT_ANNOTATED_CDS"/>
    <property type="molecule type" value="Genomic_DNA"/>
</dbReference>
<organism evidence="1 2">
    <name type="scientific">Setaria italica</name>
    <name type="common">Foxtail millet</name>
    <name type="synonym">Panicum italicum</name>
    <dbReference type="NCBI Taxonomy" id="4555"/>
    <lineage>
        <taxon>Eukaryota</taxon>
        <taxon>Viridiplantae</taxon>
        <taxon>Streptophyta</taxon>
        <taxon>Embryophyta</taxon>
        <taxon>Tracheophyta</taxon>
        <taxon>Spermatophyta</taxon>
        <taxon>Magnoliopsida</taxon>
        <taxon>Liliopsida</taxon>
        <taxon>Poales</taxon>
        <taxon>Poaceae</taxon>
        <taxon>PACMAD clade</taxon>
        <taxon>Panicoideae</taxon>
        <taxon>Panicodae</taxon>
        <taxon>Paniceae</taxon>
        <taxon>Cenchrinae</taxon>
        <taxon>Setaria</taxon>
    </lineage>
</organism>
<keyword evidence="2" id="KW-1185">Reference proteome</keyword>
<proteinExistence type="predicted"/>
<reference evidence="1" key="2">
    <citation type="submission" date="2018-08" db="UniProtKB">
        <authorList>
            <consortium name="EnsemblPlants"/>
        </authorList>
    </citation>
    <scope>IDENTIFICATION</scope>
    <source>
        <strain evidence="1">Yugu1</strain>
    </source>
</reference>
<protein>
    <submittedName>
        <fullName evidence="1">Uncharacterized protein</fullName>
    </submittedName>
</protein>
<dbReference type="InParanoid" id="K3Z1L9"/>
<name>K3Z1L9_SETIT</name>
<reference evidence="2" key="1">
    <citation type="journal article" date="2012" name="Nat. Biotechnol.">
        <title>Reference genome sequence of the model plant Setaria.</title>
        <authorList>
            <person name="Bennetzen J.L."/>
            <person name="Schmutz J."/>
            <person name="Wang H."/>
            <person name="Percifield R."/>
            <person name="Hawkins J."/>
            <person name="Pontaroli A.C."/>
            <person name="Estep M."/>
            <person name="Feng L."/>
            <person name="Vaughn J.N."/>
            <person name="Grimwood J."/>
            <person name="Jenkins J."/>
            <person name="Barry K."/>
            <person name="Lindquist E."/>
            <person name="Hellsten U."/>
            <person name="Deshpande S."/>
            <person name="Wang X."/>
            <person name="Wu X."/>
            <person name="Mitros T."/>
            <person name="Triplett J."/>
            <person name="Yang X."/>
            <person name="Ye C.Y."/>
            <person name="Mauro-Herrera M."/>
            <person name="Wang L."/>
            <person name="Li P."/>
            <person name="Sharma M."/>
            <person name="Sharma R."/>
            <person name="Ronald P.C."/>
            <person name="Panaud O."/>
            <person name="Kellogg E.A."/>
            <person name="Brutnell T.P."/>
            <person name="Doust A.N."/>
            <person name="Tuskan G.A."/>
            <person name="Rokhsar D."/>
            <person name="Devos K.M."/>
        </authorList>
    </citation>
    <scope>NUCLEOTIDE SEQUENCE [LARGE SCALE GENOMIC DNA]</scope>
    <source>
        <strain evidence="2">cv. Yugu1</strain>
    </source>
</reference>
<dbReference type="HOGENOM" id="CLU_3090853_0_0_1"/>
<evidence type="ECO:0000313" key="2">
    <source>
        <dbReference type="Proteomes" id="UP000004995"/>
    </source>
</evidence>
<dbReference type="AlphaFoldDB" id="K3Z1L9"/>
<evidence type="ECO:0000313" key="1">
    <source>
        <dbReference type="EnsemblPlants" id="KQL29023"/>
    </source>
</evidence>
<sequence length="52" mass="5923">MQIKRISYALRSQFTNHASPTIDSLPYVQRILPTNGAESLEALGFKQRKDQC</sequence>
<dbReference type="Gramene" id="KQL29023">
    <property type="protein sequence ID" value="KQL29023"/>
    <property type="gene ID" value="SETIT_020437mg"/>
</dbReference>
<dbReference type="EnsemblPlants" id="KQL29023">
    <property type="protein sequence ID" value="KQL29023"/>
    <property type="gene ID" value="SETIT_020437mg"/>
</dbReference>